<feature type="compositionally biased region" description="Polar residues" evidence="8">
    <location>
        <begin position="1"/>
        <end position="19"/>
    </location>
</feature>
<proteinExistence type="inferred from homology"/>
<evidence type="ECO:0000256" key="4">
    <source>
        <dbReference type="ARBA" id="ARBA00023002"/>
    </source>
</evidence>
<evidence type="ECO:0000313" key="9">
    <source>
        <dbReference type="EMBL" id="NYE69172.1"/>
    </source>
</evidence>
<evidence type="ECO:0000313" key="10">
    <source>
        <dbReference type="Proteomes" id="UP000569914"/>
    </source>
</evidence>
<keyword evidence="6 7" id="KW-0503">Monooxygenase</keyword>
<dbReference type="InterPro" id="IPR002397">
    <property type="entry name" value="Cyt_P450_B"/>
</dbReference>
<dbReference type="CDD" id="cd11030">
    <property type="entry name" value="CYP105-like"/>
    <property type="match status" value="1"/>
</dbReference>
<dbReference type="AlphaFoldDB" id="A0A7Y9I2R7"/>
<dbReference type="FunFam" id="1.10.630.10:FF:000018">
    <property type="entry name" value="Cytochrome P450 monooxygenase"/>
    <property type="match status" value="1"/>
</dbReference>
<reference evidence="9 10" key="1">
    <citation type="submission" date="2020-07" db="EMBL/GenBank/DDBJ databases">
        <title>Sequencing the genomes of 1000 actinobacteria strains.</title>
        <authorList>
            <person name="Klenk H.-P."/>
        </authorList>
    </citation>
    <scope>NUCLEOTIDE SEQUENCE [LARGE SCALE GENOMIC DNA]</scope>
    <source>
        <strain evidence="9 10">DSM 22083</strain>
    </source>
</reference>
<feature type="compositionally biased region" description="Basic and acidic residues" evidence="8">
    <location>
        <begin position="65"/>
        <end position="87"/>
    </location>
</feature>
<keyword evidence="5 7" id="KW-0408">Iron</keyword>
<keyword evidence="2 7" id="KW-0349">Heme</keyword>
<evidence type="ECO:0000256" key="2">
    <source>
        <dbReference type="ARBA" id="ARBA00022617"/>
    </source>
</evidence>
<dbReference type="RefSeq" id="WP_179747935.1">
    <property type="nucleotide sequence ID" value="NZ_JACCBU010000001.1"/>
</dbReference>
<accession>A0A7Y9I2R7</accession>
<dbReference type="GO" id="GO:0004497">
    <property type="term" value="F:monooxygenase activity"/>
    <property type="evidence" value="ECO:0007669"/>
    <property type="project" value="UniProtKB-KW"/>
</dbReference>
<dbReference type="Proteomes" id="UP000569914">
    <property type="component" value="Unassembled WGS sequence"/>
</dbReference>
<evidence type="ECO:0000256" key="7">
    <source>
        <dbReference type="RuleBase" id="RU000461"/>
    </source>
</evidence>
<keyword evidence="3 7" id="KW-0479">Metal-binding</keyword>
<sequence length="401" mass="45035">MTQPYATETLTPLPTQRSTPFDPPPALRDPAWLGPVRPILMAGDRRGWLVTGYEEARQVLADPRFSADRAKADSPIRARRPEDRRETPPGMFISQDPPDHTRYRKQLTGLFTVRRMRALAGRIEEYVDERLDAMEALGAPADLVAEFAMPVPSLVICELLGVDYADRGRFQEWTAKLLSLETPVEEAGELWQRLDDFMRNLVRHKRRHPADDILGGLIDSDTAFTDEELANIGKLLLIAGHETTANMIGLSTFALLQHQDQLDRLRRDPDLIPGAVEELLRYLTIVQFVAVRVALEDVELGGHVIPAGETVAMHLPEANRDPDQFADPDTLDVTRERVRHVAFGHGIHQCLGQQLARTELVVGLGKLLTRFPGLRLAVDPSQVPLRHDMVIYGVHRLPVAW</sequence>
<dbReference type="GO" id="GO:0020037">
    <property type="term" value="F:heme binding"/>
    <property type="evidence" value="ECO:0007669"/>
    <property type="project" value="InterPro"/>
</dbReference>
<dbReference type="PROSITE" id="PS00086">
    <property type="entry name" value="CYTOCHROME_P450"/>
    <property type="match status" value="1"/>
</dbReference>
<dbReference type="InterPro" id="IPR001128">
    <property type="entry name" value="Cyt_P450"/>
</dbReference>
<dbReference type="PRINTS" id="PR00385">
    <property type="entry name" value="P450"/>
</dbReference>
<dbReference type="PANTHER" id="PTHR46696:SF1">
    <property type="entry name" value="CYTOCHROME P450 YJIB-RELATED"/>
    <property type="match status" value="1"/>
</dbReference>
<dbReference type="EMBL" id="JACCBU010000001">
    <property type="protein sequence ID" value="NYE69172.1"/>
    <property type="molecule type" value="Genomic_DNA"/>
</dbReference>
<dbReference type="Pfam" id="PF00067">
    <property type="entry name" value="p450"/>
    <property type="match status" value="1"/>
</dbReference>
<evidence type="ECO:0000256" key="6">
    <source>
        <dbReference type="ARBA" id="ARBA00023033"/>
    </source>
</evidence>
<dbReference type="GO" id="GO:0016705">
    <property type="term" value="F:oxidoreductase activity, acting on paired donors, with incorporation or reduction of molecular oxygen"/>
    <property type="evidence" value="ECO:0007669"/>
    <property type="project" value="InterPro"/>
</dbReference>
<dbReference type="Gene3D" id="1.10.630.10">
    <property type="entry name" value="Cytochrome P450"/>
    <property type="match status" value="1"/>
</dbReference>
<dbReference type="PANTHER" id="PTHR46696">
    <property type="entry name" value="P450, PUTATIVE (EUROFUNG)-RELATED"/>
    <property type="match status" value="1"/>
</dbReference>
<evidence type="ECO:0000256" key="8">
    <source>
        <dbReference type="SAM" id="MobiDB-lite"/>
    </source>
</evidence>
<evidence type="ECO:0000256" key="5">
    <source>
        <dbReference type="ARBA" id="ARBA00023004"/>
    </source>
</evidence>
<gene>
    <name evidence="9" type="ORF">BKA15_000501</name>
</gene>
<comment type="caution">
    <text evidence="9">The sequence shown here is derived from an EMBL/GenBank/DDBJ whole genome shotgun (WGS) entry which is preliminary data.</text>
</comment>
<dbReference type="SUPFAM" id="SSF48264">
    <property type="entry name" value="Cytochrome P450"/>
    <property type="match status" value="1"/>
</dbReference>
<comment type="similarity">
    <text evidence="1 7">Belongs to the cytochrome P450 family.</text>
</comment>
<evidence type="ECO:0000256" key="3">
    <source>
        <dbReference type="ARBA" id="ARBA00022723"/>
    </source>
</evidence>
<protein>
    <submittedName>
        <fullName evidence="9">Cytochrome P450</fullName>
    </submittedName>
</protein>
<keyword evidence="4 7" id="KW-0560">Oxidoreductase</keyword>
<organism evidence="9 10">
    <name type="scientific">Microlunatus parietis</name>
    <dbReference type="NCBI Taxonomy" id="682979"/>
    <lineage>
        <taxon>Bacteria</taxon>
        <taxon>Bacillati</taxon>
        <taxon>Actinomycetota</taxon>
        <taxon>Actinomycetes</taxon>
        <taxon>Propionibacteriales</taxon>
        <taxon>Propionibacteriaceae</taxon>
        <taxon>Microlunatus</taxon>
    </lineage>
</organism>
<keyword evidence="10" id="KW-1185">Reference proteome</keyword>
<evidence type="ECO:0000256" key="1">
    <source>
        <dbReference type="ARBA" id="ARBA00010617"/>
    </source>
</evidence>
<dbReference type="PRINTS" id="PR00359">
    <property type="entry name" value="BP450"/>
</dbReference>
<name>A0A7Y9I2R7_9ACTN</name>
<dbReference type="InterPro" id="IPR036396">
    <property type="entry name" value="Cyt_P450_sf"/>
</dbReference>
<dbReference type="InterPro" id="IPR017972">
    <property type="entry name" value="Cyt_P450_CS"/>
</dbReference>
<dbReference type="GO" id="GO:0005506">
    <property type="term" value="F:iron ion binding"/>
    <property type="evidence" value="ECO:0007669"/>
    <property type="project" value="InterPro"/>
</dbReference>
<feature type="region of interest" description="Disordered" evidence="8">
    <location>
        <begin position="64"/>
        <end position="99"/>
    </location>
</feature>
<feature type="region of interest" description="Disordered" evidence="8">
    <location>
        <begin position="1"/>
        <end position="29"/>
    </location>
</feature>